<proteinExistence type="predicted"/>
<evidence type="ECO:0000259" key="2">
    <source>
        <dbReference type="Pfam" id="PF18962"/>
    </source>
</evidence>
<dbReference type="Pfam" id="PF18962">
    <property type="entry name" value="Por_Secre_tail"/>
    <property type="match status" value="1"/>
</dbReference>
<accession>A0ABP7HM44</accession>
<dbReference type="RefSeq" id="WP_344731022.1">
    <property type="nucleotide sequence ID" value="NZ_BAABBI010000007.1"/>
</dbReference>
<reference evidence="4" key="1">
    <citation type="journal article" date="2019" name="Int. J. Syst. Evol. Microbiol.">
        <title>The Global Catalogue of Microorganisms (GCM) 10K type strain sequencing project: providing services to taxonomists for standard genome sequencing and annotation.</title>
        <authorList>
            <consortium name="The Broad Institute Genomics Platform"/>
            <consortium name="The Broad Institute Genome Sequencing Center for Infectious Disease"/>
            <person name="Wu L."/>
            <person name="Ma J."/>
        </authorList>
    </citation>
    <scope>NUCLEOTIDE SEQUENCE [LARGE SCALE GENOMIC DNA]</scope>
    <source>
        <strain evidence="4">JCM 17525</strain>
    </source>
</reference>
<evidence type="ECO:0000313" key="3">
    <source>
        <dbReference type="EMBL" id="GAA3792211.1"/>
    </source>
</evidence>
<name>A0ABP7HM44_9FLAO</name>
<protein>
    <submittedName>
        <fullName evidence="3">T9SS sorting signal type C domain-containing protein</fullName>
    </submittedName>
</protein>
<dbReference type="Proteomes" id="UP001501456">
    <property type="component" value="Unassembled WGS sequence"/>
</dbReference>
<feature type="domain" description="Secretion system C-terminal sorting" evidence="2">
    <location>
        <begin position="559"/>
        <end position="623"/>
    </location>
</feature>
<evidence type="ECO:0000313" key="4">
    <source>
        <dbReference type="Proteomes" id="UP001501456"/>
    </source>
</evidence>
<sequence>MKKTYIFIVIVFIFNTAFSQDLYINNNSYLYAKDVPLFVNNDIRMETNTSNLYLRGNAQLIQNNDVKNSDAGNLSVYQQQTTGVYEYNYWASPVGESIDGTTKANVPFNGSNIFDPQDETDIKNVNATPYAFTNSYNATPSALASYWLFTMESGGGYADWVQIRNTGDAAPGYGFSLKGSPNANNTLDFRGRPNTGDITVNCYFNGTDSDPQSGSSNQVETLTGNPYPSALDLKLFFVNNVDNQNRLDGNIYFWEQKQVNSHALLDYEGGYAVYTPGDLNDLYDDGTYTVATFESYDNHGGNPTPTAGTSPDYKDNHKRRYAAVGQGFVISSADNGGAPAGGVITFSNSMRLYLPEDSTTDGSGAIFGRSENTNSNEQTVAMSHNGLDYMDILNNTTIIPEIRIHTRINNTYYKESVIAFRQNADLNYNKFSDAKNASVLPNDNYLMAGSNELSIKSINYSPDARIPFGFESQGQNTTYSVTVNSLKDVPEDVNVYVFDKTTGVYTNIKTGTFEISLPTGTYNNRFEITFDSQTLSTNDDVIALNDFKILQNNNNSQLVLINPKQLAVKSVTLFDISGKRVLNEVDLDTKDRYSFSTKNLSEGVYIAKVLFESNQETTKKVIISNKK</sequence>
<dbReference type="InterPro" id="IPR026444">
    <property type="entry name" value="Secre_tail"/>
</dbReference>
<dbReference type="EMBL" id="BAABBI010000007">
    <property type="protein sequence ID" value="GAA3792211.1"/>
    <property type="molecule type" value="Genomic_DNA"/>
</dbReference>
<dbReference type="NCBIfam" id="TIGR04183">
    <property type="entry name" value="Por_Secre_tail"/>
    <property type="match status" value="1"/>
</dbReference>
<organism evidence="3 4">
    <name type="scientific">Corallibacter vietnamensis</name>
    <dbReference type="NCBI Taxonomy" id="904130"/>
    <lineage>
        <taxon>Bacteria</taxon>
        <taxon>Pseudomonadati</taxon>
        <taxon>Bacteroidota</taxon>
        <taxon>Flavobacteriia</taxon>
        <taxon>Flavobacteriales</taxon>
        <taxon>Flavobacteriaceae</taxon>
        <taxon>Corallibacter</taxon>
    </lineage>
</organism>
<keyword evidence="4" id="KW-1185">Reference proteome</keyword>
<keyword evidence="1" id="KW-0732">Signal</keyword>
<gene>
    <name evidence="3" type="ORF">GCM10022271_25710</name>
</gene>
<evidence type="ECO:0000256" key="1">
    <source>
        <dbReference type="ARBA" id="ARBA00022729"/>
    </source>
</evidence>
<comment type="caution">
    <text evidence="3">The sequence shown here is derived from an EMBL/GenBank/DDBJ whole genome shotgun (WGS) entry which is preliminary data.</text>
</comment>